<dbReference type="InterPro" id="IPR017900">
    <property type="entry name" value="4Fe4S_Fe_S_CS"/>
</dbReference>
<dbReference type="PANTHER" id="PTHR37954">
    <property type="entry name" value="BLL4979 PROTEIN"/>
    <property type="match status" value="1"/>
</dbReference>
<dbReference type="KEGG" id="fwa:DCMF_01435"/>
<evidence type="ECO:0000313" key="6">
    <source>
        <dbReference type="Proteomes" id="UP000323521"/>
    </source>
</evidence>
<keyword evidence="3" id="KW-0411">Iron-sulfur</keyword>
<gene>
    <name evidence="5" type="ORF">DCMF_01435</name>
</gene>
<dbReference type="InterPro" id="IPR003748">
    <property type="entry name" value="DUF169"/>
</dbReference>
<protein>
    <submittedName>
        <fullName evidence="5">(4Fe-4S)-binding protein</fullName>
    </submittedName>
</protein>
<dbReference type="Proteomes" id="UP000323521">
    <property type="component" value="Chromosome"/>
</dbReference>
<dbReference type="OrthoDB" id="9777728at2"/>
<dbReference type="PROSITE" id="PS00198">
    <property type="entry name" value="4FE4S_FER_1"/>
    <property type="match status" value="1"/>
</dbReference>
<evidence type="ECO:0000313" key="5">
    <source>
        <dbReference type="EMBL" id="ATW23639.1"/>
    </source>
</evidence>
<keyword evidence="6" id="KW-1185">Reference proteome</keyword>
<organism evidence="5 6">
    <name type="scientific">Formimonas warabiya</name>
    <dbReference type="NCBI Taxonomy" id="1761012"/>
    <lineage>
        <taxon>Bacteria</taxon>
        <taxon>Bacillati</taxon>
        <taxon>Bacillota</taxon>
        <taxon>Clostridia</taxon>
        <taxon>Eubacteriales</taxon>
        <taxon>Peptococcaceae</taxon>
        <taxon>Candidatus Formimonas</taxon>
    </lineage>
</organism>
<evidence type="ECO:0000259" key="4">
    <source>
        <dbReference type="PROSITE" id="PS51379"/>
    </source>
</evidence>
<name>A0A3G1KMI7_FORW1</name>
<accession>A0A3G1KMI7</accession>
<dbReference type="Pfam" id="PF02596">
    <property type="entry name" value="DUF169"/>
    <property type="match status" value="1"/>
</dbReference>
<feature type="domain" description="4Fe-4S ferredoxin-type" evidence="4">
    <location>
        <begin position="258"/>
        <end position="287"/>
    </location>
</feature>
<dbReference type="GO" id="GO:0046872">
    <property type="term" value="F:metal ion binding"/>
    <property type="evidence" value="ECO:0007669"/>
    <property type="project" value="UniProtKB-KW"/>
</dbReference>
<dbReference type="Pfam" id="PF12838">
    <property type="entry name" value="Fer4_7"/>
    <property type="match status" value="1"/>
</dbReference>
<dbReference type="Gene3D" id="3.30.70.20">
    <property type="match status" value="1"/>
</dbReference>
<dbReference type="PANTHER" id="PTHR37954:SF3">
    <property type="entry name" value="DUF169 DOMAIN-CONTAINING PROTEIN"/>
    <property type="match status" value="1"/>
</dbReference>
<feature type="domain" description="4Fe-4S ferredoxin-type" evidence="4">
    <location>
        <begin position="292"/>
        <end position="321"/>
    </location>
</feature>
<dbReference type="AlphaFoldDB" id="A0A3G1KMI7"/>
<dbReference type="RefSeq" id="WP_148132790.1">
    <property type="nucleotide sequence ID" value="NZ_CP017634.1"/>
</dbReference>
<evidence type="ECO:0000256" key="3">
    <source>
        <dbReference type="ARBA" id="ARBA00023014"/>
    </source>
</evidence>
<dbReference type="GO" id="GO:0051536">
    <property type="term" value="F:iron-sulfur cluster binding"/>
    <property type="evidence" value="ECO:0007669"/>
    <property type="project" value="UniProtKB-KW"/>
</dbReference>
<dbReference type="InterPro" id="IPR017896">
    <property type="entry name" value="4Fe4S_Fe-S-bd"/>
</dbReference>
<keyword evidence="1" id="KW-0479">Metal-binding</keyword>
<dbReference type="SUPFAM" id="SSF54862">
    <property type="entry name" value="4Fe-4S ferredoxins"/>
    <property type="match status" value="1"/>
</dbReference>
<dbReference type="EMBL" id="CP017634">
    <property type="protein sequence ID" value="ATW23639.1"/>
    <property type="molecule type" value="Genomic_DNA"/>
</dbReference>
<keyword evidence="2" id="KW-0408">Iron</keyword>
<evidence type="ECO:0000256" key="2">
    <source>
        <dbReference type="ARBA" id="ARBA00023004"/>
    </source>
</evidence>
<sequence>MNYPEMTKILKDTLSLRWVPVAVRMMRPGEERPPHTIEPAMPLRHCQSIIVARRGNCLYLPPRSHACPDGSGILGLVEMSPKLKSGDLYLLFKKLPTLEIAQKMIGSRPHFSPGSFQATLVAPLDQASFEPDVVIFTLWPEQAMWLCCAQTYHSGERQSFLTSGFNSTCADLVIQPMKTGEMNISFGCYGARASSEIDDFELYLSVPAPLLEPIVHSLVKLGQKSIPEERKKVYLPPVLDKVGSRRGDAPKGTDTHGVQVFIDEKQCLGDGLCAAFCPSGVIEIKEESGMRKAVAMHPELCSMCYTCAGQCPQKAIQISNT</sequence>
<proteinExistence type="predicted"/>
<reference evidence="5 6" key="1">
    <citation type="submission" date="2016-10" db="EMBL/GenBank/DDBJ databases">
        <title>Complete Genome Sequence of Peptococcaceae strain DCMF.</title>
        <authorList>
            <person name="Edwards R.J."/>
            <person name="Holland S.I."/>
            <person name="Deshpande N.P."/>
            <person name="Wong Y.K."/>
            <person name="Ertan H."/>
            <person name="Manefield M."/>
            <person name="Russell T.L."/>
            <person name="Lee M.J."/>
        </authorList>
    </citation>
    <scope>NUCLEOTIDE SEQUENCE [LARGE SCALE GENOMIC DNA]</scope>
    <source>
        <strain evidence="5 6">DCMF</strain>
    </source>
</reference>
<dbReference type="PROSITE" id="PS51379">
    <property type="entry name" value="4FE4S_FER_2"/>
    <property type="match status" value="2"/>
</dbReference>
<evidence type="ECO:0000256" key="1">
    <source>
        <dbReference type="ARBA" id="ARBA00022723"/>
    </source>
</evidence>